<proteinExistence type="predicted"/>
<name>A0A0W0UWF2_9GAMM</name>
<feature type="region of interest" description="Disordered" evidence="1">
    <location>
        <begin position="118"/>
        <end position="143"/>
    </location>
</feature>
<organism evidence="2 3">
    <name type="scientific">Legionella jamestowniensis</name>
    <dbReference type="NCBI Taxonomy" id="455"/>
    <lineage>
        <taxon>Bacteria</taxon>
        <taxon>Pseudomonadati</taxon>
        <taxon>Pseudomonadota</taxon>
        <taxon>Gammaproteobacteria</taxon>
        <taxon>Legionellales</taxon>
        <taxon>Legionellaceae</taxon>
        <taxon>Legionella</taxon>
    </lineage>
</organism>
<dbReference type="SUPFAM" id="SSF57997">
    <property type="entry name" value="Tropomyosin"/>
    <property type="match status" value="1"/>
</dbReference>
<feature type="compositionally biased region" description="Basic and acidic residues" evidence="1">
    <location>
        <begin position="118"/>
        <end position="134"/>
    </location>
</feature>
<dbReference type="EMBL" id="LNYG01000006">
    <property type="protein sequence ID" value="KTD12193.1"/>
    <property type="molecule type" value="Genomic_DNA"/>
</dbReference>
<feature type="compositionally biased region" description="Basic and acidic residues" evidence="1">
    <location>
        <begin position="96"/>
        <end position="105"/>
    </location>
</feature>
<dbReference type="AlphaFoldDB" id="A0A0W0UWF2"/>
<feature type="compositionally biased region" description="Polar residues" evidence="1">
    <location>
        <begin position="81"/>
        <end position="95"/>
    </location>
</feature>
<feature type="region of interest" description="Disordered" evidence="1">
    <location>
        <begin position="71"/>
        <end position="105"/>
    </location>
</feature>
<evidence type="ECO:0000313" key="3">
    <source>
        <dbReference type="Proteomes" id="UP000054715"/>
    </source>
</evidence>
<evidence type="ECO:0000256" key="1">
    <source>
        <dbReference type="SAM" id="MobiDB-lite"/>
    </source>
</evidence>
<sequence>VAEQTLASNLASLKELQEQFQALKRSNEALTEELSSAKASAEGQELKNTELVDEIQRLTEALQSKAEALDSLSSELKKQQETVSDLQQSLSTTQKSFEEAERRSSALEKQLEQLKAAHISEQETYTREKKRLEEELSSAKATV</sequence>
<feature type="non-terminal residue" evidence="2">
    <location>
        <position position="1"/>
    </location>
</feature>
<protein>
    <submittedName>
        <fullName evidence="2">Uncharacterized protein</fullName>
    </submittedName>
</protein>
<accession>A0A0W0UWF2</accession>
<gene>
    <name evidence="2" type="ORF">Ljam_0324</name>
</gene>
<dbReference type="RefSeq" id="WP_202967565.1">
    <property type="nucleotide sequence ID" value="NZ_LNYG01000006.1"/>
</dbReference>
<reference evidence="2 3" key="1">
    <citation type="submission" date="2015-11" db="EMBL/GenBank/DDBJ databases">
        <title>Genomic analysis of 38 Legionella species identifies large and diverse effector repertoires.</title>
        <authorList>
            <person name="Burstein D."/>
            <person name="Amaro F."/>
            <person name="Zusman T."/>
            <person name="Lifshitz Z."/>
            <person name="Cohen O."/>
            <person name="Gilbert J.A."/>
            <person name="Pupko T."/>
            <person name="Shuman H.A."/>
            <person name="Segal G."/>
        </authorList>
    </citation>
    <scope>NUCLEOTIDE SEQUENCE [LARGE SCALE GENOMIC DNA]</scope>
    <source>
        <strain evidence="2 3">JA-26-G1-E2</strain>
    </source>
</reference>
<evidence type="ECO:0000313" key="2">
    <source>
        <dbReference type="EMBL" id="KTD12193.1"/>
    </source>
</evidence>
<comment type="caution">
    <text evidence="2">The sequence shown here is derived from an EMBL/GenBank/DDBJ whole genome shotgun (WGS) entry which is preliminary data.</text>
</comment>
<dbReference type="Proteomes" id="UP000054715">
    <property type="component" value="Unassembled WGS sequence"/>
</dbReference>
<dbReference type="Gene3D" id="1.10.287.1490">
    <property type="match status" value="1"/>
</dbReference>
<feature type="non-terminal residue" evidence="2">
    <location>
        <position position="143"/>
    </location>
</feature>